<gene>
    <name evidence="2" type="ORF">AWC38_SpisGene8568</name>
</gene>
<reference evidence="3" key="1">
    <citation type="journal article" date="2017" name="bioRxiv">
        <title>Comparative analysis of the genomes of Stylophora pistillata and Acropora digitifera provides evidence for extensive differences between species of corals.</title>
        <authorList>
            <person name="Voolstra C.R."/>
            <person name="Li Y."/>
            <person name="Liew Y.J."/>
            <person name="Baumgarten S."/>
            <person name="Zoccola D."/>
            <person name="Flot J.-F."/>
            <person name="Tambutte S."/>
            <person name="Allemand D."/>
            <person name="Aranda M."/>
        </authorList>
    </citation>
    <scope>NUCLEOTIDE SEQUENCE [LARGE SCALE GENOMIC DNA]</scope>
</reference>
<proteinExistence type="predicted"/>
<dbReference type="Proteomes" id="UP000225706">
    <property type="component" value="Unassembled WGS sequence"/>
</dbReference>
<dbReference type="PANTHER" id="PTHR11319">
    <property type="entry name" value="G PROTEIN-COUPLED RECEPTOR-RELATED"/>
    <property type="match status" value="1"/>
</dbReference>
<evidence type="ECO:0000313" key="3">
    <source>
        <dbReference type="Proteomes" id="UP000225706"/>
    </source>
</evidence>
<protein>
    <submittedName>
        <fullName evidence="2">Uncharacterized protein</fullName>
    </submittedName>
</protein>
<dbReference type="AlphaFoldDB" id="A0A2B4SDZ2"/>
<keyword evidence="1" id="KW-0812">Transmembrane</keyword>
<sequence length="243" mass="27714">MFFFLYVTYLSTCSETASVLPFACRRLCRDDREELCKEYLKADYSVQCQGSRYNHWLVVTYISTAYVLFLPMSSFLALWRKRRILLAAAEENTHFSDELVTALSFLYENYKPLSWYWELVEMSRKVILTSVLILVGEESRSYIGLAWVVADMYGVAFSWTKPIQDEFENWLMSTSLVVTIVNLGIGAVSRVPPENISESFNRETDTLMMKILVLGANTLVIGLVACDGIYIPGKLLPIPQGMA</sequence>
<keyword evidence="1" id="KW-1133">Transmembrane helix</keyword>
<feature type="transmembrane region" description="Helical" evidence="1">
    <location>
        <begin position="56"/>
        <end position="79"/>
    </location>
</feature>
<dbReference type="EMBL" id="LSMT01000118">
    <property type="protein sequence ID" value="PFX26777.1"/>
    <property type="molecule type" value="Genomic_DNA"/>
</dbReference>
<keyword evidence="1" id="KW-0472">Membrane</keyword>
<dbReference type="OrthoDB" id="10062419at2759"/>
<evidence type="ECO:0000256" key="1">
    <source>
        <dbReference type="SAM" id="Phobius"/>
    </source>
</evidence>
<name>A0A2B4SDZ2_STYPI</name>
<feature type="transmembrane region" description="Helical" evidence="1">
    <location>
        <begin position="211"/>
        <end position="231"/>
    </location>
</feature>
<comment type="caution">
    <text evidence="2">The sequence shown here is derived from an EMBL/GenBank/DDBJ whole genome shotgun (WGS) entry which is preliminary data.</text>
</comment>
<dbReference type="PANTHER" id="PTHR11319:SF35">
    <property type="entry name" value="OUTER MEMBRANE PROTEIN PMPC-RELATED"/>
    <property type="match status" value="1"/>
</dbReference>
<organism evidence="2 3">
    <name type="scientific">Stylophora pistillata</name>
    <name type="common">Smooth cauliflower coral</name>
    <dbReference type="NCBI Taxonomy" id="50429"/>
    <lineage>
        <taxon>Eukaryota</taxon>
        <taxon>Metazoa</taxon>
        <taxon>Cnidaria</taxon>
        <taxon>Anthozoa</taxon>
        <taxon>Hexacorallia</taxon>
        <taxon>Scleractinia</taxon>
        <taxon>Astrocoeniina</taxon>
        <taxon>Pocilloporidae</taxon>
        <taxon>Stylophora</taxon>
    </lineage>
</organism>
<evidence type="ECO:0000313" key="2">
    <source>
        <dbReference type="EMBL" id="PFX26777.1"/>
    </source>
</evidence>
<accession>A0A2B4SDZ2</accession>
<keyword evidence="3" id="KW-1185">Reference proteome</keyword>